<evidence type="ECO:0000313" key="1">
    <source>
        <dbReference type="EMBL" id="KAJ8026025.1"/>
    </source>
</evidence>
<comment type="caution">
    <text evidence="1">The sequence shown here is derived from an EMBL/GenBank/DDBJ whole genome shotgun (WGS) entry which is preliminary data.</text>
</comment>
<sequence>MADSNKIPRVFIWCWPRTVSTALGKCLSNVDEVQFWNEPYQNCYNNEMHAKTLSESQGQQPTDPMVMEYMIKLQQAMATSNTNEFFIGSKSYPQDKFVYPWVKERLEEDEPGKKFIIIKELSMAIAGKEQYLPEQVPMRHLFLIRHPLRIAKSMAVAVTNSAKLFGQEDVDFEKLRNSPIVNQGPFKRDDSHALWRYIREKYGVSPDIFDSDDLCREPERMLPKIFKAMGISYDEKYLTWDADEEIVKSWKGSIGGIVTAKATKFYDRALQSSCFLPPKPELPKLDDIPKLFRENYDNLLKSYQEMYEQRVRPDN</sequence>
<organism evidence="1 2">
    <name type="scientific">Holothuria leucospilota</name>
    <name type="common">Black long sea cucumber</name>
    <name type="synonym">Mertensiothuria leucospilota</name>
    <dbReference type="NCBI Taxonomy" id="206669"/>
    <lineage>
        <taxon>Eukaryota</taxon>
        <taxon>Metazoa</taxon>
        <taxon>Echinodermata</taxon>
        <taxon>Eleutherozoa</taxon>
        <taxon>Echinozoa</taxon>
        <taxon>Holothuroidea</taxon>
        <taxon>Aspidochirotacea</taxon>
        <taxon>Aspidochirotida</taxon>
        <taxon>Holothuriidae</taxon>
        <taxon>Holothuria</taxon>
    </lineage>
</organism>
<evidence type="ECO:0008006" key="3">
    <source>
        <dbReference type="Google" id="ProtNLM"/>
    </source>
</evidence>
<dbReference type="AlphaFoldDB" id="A0A9Q0YR83"/>
<gene>
    <name evidence="1" type="ORF">HOLleu_33755</name>
</gene>
<dbReference type="PANTHER" id="PTHR48312">
    <property type="match status" value="1"/>
</dbReference>
<evidence type="ECO:0000313" key="2">
    <source>
        <dbReference type="Proteomes" id="UP001152320"/>
    </source>
</evidence>
<name>A0A9Q0YR83_HOLLE</name>
<dbReference type="InterPro" id="IPR027417">
    <property type="entry name" value="P-loop_NTPase"/>
</dbReference>
<keyword evidence="2" id="KW-1185">Reference proteome</keyword>
<dbReference type="OrthoDB" id="2405944at2759"/>
<accession>A0A9Q0YR83</accession>
<reference evidence="1" key="1">
    <citation type="submission" date="2021-10" db="EMBL/GenBank/DDBJ databases">
        <title>Tropical sea cucumber genome reveals ecological adaptation and Cuvierian tubules defense mechanism.</title>
        <authorList>
            <person name="Chen T."/>
        </authorList>
    </citation>
    <scope>NUCLEOTIDE SEQUENCE</scope>
    <source>
        <strain evidence="1">Nanhai2018</strain>
        <tissue evidence="1">Muscle</tissue>
    </source>
</reference>
<proteinExistence type="predicted"/>
<dbReference type="Gene3D" id="3.40.50.300">
    <property type="entry name" value="P-loop containing nucleotide triphosphate hydrolases"/>
    <property type="match status" value="1"/>
</dbReference>
<dbReference type="Proteomes" id="UP001152320">
    <property type="component" value="Chromosome 17"/>
</dbReference>
<dbReference type="PANTHER" id="PTHR48312:SF1">
    <property type="entry name" value="SULFOTRANSFERASE"/>
    <property type="match status" value="1"/>
</dbReference>
<dbReference type="EMBL" id="JAIZAY010000017">
    <property type="protein sequence ID" value="KAJ8026025.1"/>
    <property type="molecule type" value="Genomic_DNA"/>
</dbReference>
<protein>
    <recommendedName>
        <fullName evidence="3">Sulfotransferase family protein</fullName>
    </recommendedName>
</protein>
<dbReference type="SUPFAM" id="SSF52540">
    <property type="entry name" value="P-loop containing nucleoside triphosphate hydrolases"/>
    <property type="match status" value="1"/>
</dbReference>